<dbReference type="Proteomes" id="UP000274922">
    <property type="component" value="Unassembled WGS sequence"/>
</dbReference>
<evidence type="ECO:0000256" key="2">
    <source>
        <dbReference type="ARBA" id="ARBA00022980"/>
    </source>
</evidence>
<keyword evidence="5" id="KW-1185">Reference proteome</keyword>
<dbReference type="Pfam" id="PF01783">
    <property type="entry name" value="Ribosomal_L32p"/>
    <property type="match status" value="1"/>
</dbReference>
<dbReference type="InterPro" id="IPR011332">
    <property type="entry name" value="Ribosomal_zn-bd"/>
</dbReference>
<keyword evidence="2" id="KW-0689">Ribosomal protein</keyword>
<organism evidence="4 5">
    <name type="scientific">Caulochytrium protostelioides</name>
    <dbReference type="NCBI Taxonomy" id="1555241"/>
    <lineage>
        <taxon>Eukaryota</taxon>
        <taxon>Fungi</taxon>
        <taxon>Fungi incertae sedis</taxon>
        <taxon>Chytridiomycota</taxon>
        <taxon>Chytridiomycota incertae sedis</taxon>
        <taxon>Chytridiomycetes</taxon>
        <taxon>Caulochytriales</taxon>
        <taxon>Caulochytriaceae</taxon>
        <taxon>Caulochytrium</taxon>
    </lineage>
</organism>
<dbReference type="GO" id="GO:0003735">
    <property type="term" value="F:structural constituent of ribosome"/>
    <property type="evidence" value="ECO:0007669"/>
    <property type="project" value="InterPro"/>
</dbReference>
<gene>
    <name evidence="4" type="ORF">CXG81DRAFT_2260</name>
</gene>
<accession>A0A4V1IUU3</accession>
<dbReference type="OrthoDB" id="2014905at2759"/>
<dbReference type="GO" id="GO:0015934">
    <property type="term" value="C:large ribosomal subunit"/>
    <property type="evidence" value="ECO:0007669"/>
    <property type="project" value="InterPro"/>
</dbReference>
<dbReference type="InterPro" id="IPR002677">
    <property type="entry name" value="Ribosomal_bL32"/>
</dbReference>
<dbReference type="GO" id="GO:0006412">
    <property type="term" value="P:translation"/>
    <property type="evidence" value="ECO:0007669"/>
    <property type="project" value="InterPro"/>
</dbReference>
<evidence type="ECO:0000256" key="3">
    <source>
        <dbReference type="ARBA" id="ARBA00023274"/>
    </source>
</evidence>
<dbReference type="AlphaFoldDB" id="A0A4V1IUU3"/>
<protein>
    <recommendedName>
        <fullName evidence="6">Ribosomal protein L32</fullName>
    </recommendedName>
</protein>
<dbReference type="SUPFAM" id="SSF57829">
    <property type="entry name" value="Zn-binding ribosomal proteins"/>
    <property type="match status" value="1"/>
</dbReference>
<dbReference type="STRING" id="1555241.A0A4V1IUU3"/>
<name>A0A4V1IUU3_9FUNG</name>
<keyword evidence="3" id="KW-0687">Ribonucleoprotein</keyword>
<reference evidence="5" key="1">
    <citation type="journal article" date="2018" name="Nat. Microbiol.">
        <title>Leveraging single-cell genomics to expand the fungal tree of life.</title>
        <authorList>
            <person name="Ahrendt S.R."/>
            <person name="Quandt C.A."/>
            <person name="Ciobanu D."/>
            <person name="Clum A."/>
            <person name="Salamov A."/>
            <person name="Andreopoulos B."/>
            <person name="Cheng J.F."/>
            <person name="Woyke T."/>
            <person name="Pelin A."/>
            <person name="Henrissat B."/>
            <person name="Reynolds N.K."/>
            <person name="Benny G.L."/>
            <person name="Smith M.E."/>
            <person name="James T.Y."/>
            <person name="Grigoriev I.V."/>
        </authorList>
    </citation>
    <scope>NUCLEOTIDE SEQUENCE [LARGE SCALE GENOMIC DNA]</scope>
    <source>
        <strain evidence="5">ATCC 52028</strain>
    </source>
</reference>
<sequence length="56" mass="6624">ELLGGFLWTAPKKRVTHRKKRLRMTMKWLKPIQNGKHCNYCGQPMYLSHVCAHCVK</sequence>
<comment type="similarity">
    <text evidence="1">Belongs to the bacterial ribosomal protein bL32 family.</text>
</comment>
<evidence type="ECO:0008006" key="6">
    <source>
        <dbReference type="Google" id="ProtNLM"/>
    </source>
</evidence>
<evidence type="ECO:0000256" key="1">
    <source>
        <dbReference type="ARBA" id="ARBA00008560"/>
    </source>
</evidence>
<proteinExistence type="inferred from homology"/>
<evidence type="ECO:0000313" key="4">
    <source>
        <dbReference type="EMBL" id="RKP01759.1"/>
    </source>
</evidence>
<feature type="non-terminal residue" evidence="4">
    <location>
        <position position="1"/>
    </location>
</feature>
<feature type="non-terminal residue" evidence="4">
    <location>
        <position position="56"/>
    </location>
</feature>
<dbReference type="EMBL" id="ML014162">
    <property type="protein sequence ID" value="RKP01759.1"/>
    <property type="molecule type" value="Genomic_DNA"/>
</dbReference>
<evidence type="ECO:0000313" key="5">
    <source>
        <dbReference type="Proteomes" id="UP000274922"/>
    </source>
</evidence>